<keyword evidence="3" id="KW-1185">Reference proteome</keyword>
<dbReference type="AlphaFoldDB" id="A0A8J5L8T9"/>
<organism evidence="2 3">
    <name type="scientific">Zingiber officinale</name>
    <name type="common">Ginger</name>
    <name type="synonym">Amomum zingiber</name>
    <dbReference type="NCBI Taxonomy" id="94328"/>
    <lineage>
        <taxon>Eukaryota</taxon>
        <taxon>Viridiplantae</taxon>
        <taxon>Streptophyta</taxon>
        <taxon>Embryophyta</taxon>
        <taxon>Tracheophyta</taxon>
        <taxon>Spermatophyta</taxon>
        <taxon>Magnoliopsida</taxon>
        <taxon>Liliopsida</taxon>
        <taxon>Zingiberales</taxon>
        <taxon>Zingiberaceae</taxon>
        <taxon>Zingiber</taxon>
    </lineage>
</organism>
<protein>
    <submittedName>
        <fullName evidence="2">Uncharacterized protein</fullName>
    </submittedName>
</protein>
<keyword evidence="1" id="KW-0472">Membrane</keyword>
<keyword evidence="1" id="KW-1133">Transmembrane helix</keyword>
<name>A0A8J5L8T9_ZINOF</name>
<feature type="transmembrane region" description="Helical" evidence="1">
    <location>
        <begin position="37"/>
        <end position="58"/>
    </location>
</feature>
<gene>
    <name evidence="2" type="ORF">ZIOFF_036779</name>
</gene>
<feature type="transmembrane region" description="Helical" evidence="1">
    <location>
        <begin position="70"/>
        <end position="92"/>
    </location>
</feature>
<proteinExistence type="predicted"/>
<comment type="caution">
    <text evidence="2">The sequence shown here is derived from an EMBL/GenBank/DDBJ whole genome shotgun (WGS) entry which is preliminary data.</text>
</comment>
<keyword evidence="1" id="KW-0812">Transmembrane</keyword>
<reference evidence="2 3" key="1">
    <citation type="submission" date="2020-08" db="EMBL/GenBank/DDBJ databases">
        <title>Plant Genome Project.</title>
        <authorList>
            <person name="Zhang R.-G."/>
        </authorList>
    </citation>
    <scope>NUCLEOTIDE SEQUENCE [LARGE SCALE GENOMIC DNA]</scope>
    <source>
        <tissue evidence="2">Rhizome</tissue>
    </source>
</reference>
<evidence type="ECO:0000313" key="3">
    <source>
        <dbReference type="Proteomes" id="UP000734854"/>
    </source>
</evidence>
<feature type="transmembrane region" description="Helical" evidence="1">
    <location>
        <begin position="6"/>
        <end position="25"/>
    </location>
</feature>
<evidence type="ECO:0000313" key="2">
    <source>
        <dbReference type="EMBL" id="KAG6504446.1"/>
    </source>
</evidence>
<evidence type="ECO:0000256" key="1">
    <source>
        <dbReference type="SAM" id="Phobius"/>
    </source>
</evidence>
<dbReference type="EMBL" id="JACMSC010000010">
    <property type="protein sequence ID" value="KAG6504446.1"/>
    <property type="molecule type" value="Genomic_DNA"/>
</dbReference>
<dbReference type="PANTHER" id="PTHR33133:SF1">
    <property type="entry name" value="EXPRESSED PROTEIN-RELATED"/>
    <property type="match status" value="1"/>
</dbReference>
<accession>A0A8J5L8T9</accession>
<sequence>MSLAITVAEETWGIGALSMSVVLFIDNKKRGTLLTLVLKTVQIAIFGAFAAAMAAASAGPPPPPENQLKLWAGVAAASAVWELYTMAVYTVFYSECRKSHGLEQVKSGDIWGFIYTNLPSAAAFV</sequence>
<dbReference type="PANTHER" id="PTHR33133">
    <property type="entry name" value="OS08G0107100 PROTEIN-RELATED"/>
    <property type="match status" value="1"/>
</dbReference>
<dbReference type="Proteomes" id="UP000734854">
    <property type="component" value="Unassembled WGS sequence"/>
</dbReference>